<evidence type="ECO:0000256" key="1">
    <source>
        <dbReference type="SAM" id="MobiDB-lite"/>
    </source>
</evidence>
<comment type="caution">
    <text evidence="4">The sequence shown here is derived from an EMBL/GenBank/DDBJ whole genome shotgun (WGS) entry which is preliminary data.</text>
</comment>
<dbReference type="EMBL" id="JADFFM010000001">
    <property type="protein sequence ID" value="MBE9665794.1"/>
    <property type="molecule type" value="Genomic_DNA"/>
</dbReference>
<feature type="chain" id="PRO_5045519092" evidence="2">
    <location>
        <begin position="23"/>
        <end position="235"/>
    </location>
</feature>
<sequence length="235" mass="24882">MKKLTTFLFAVLLIIGLNSAFAEVQDRHLSGFHAISASASFDVYITQGSTESVKVEAPSDVINRIITEVDGDVLKIRTKNGSFSWGGWFNNSHKKMVVYVTIKSIHAINISGSSDVFFKEGINADKMELIVSGSGDVVGKLNAKSLETRVSGSGDIKLAGNAQTSIIRMNGSGDFSGRDFVTAITTISISGSGDATVNASQKLEARVSGSGDIRYAGNPKEVSKSTSGSGEVHRI</sequence>
<accession>A0ABR9XFN2</accession>
<keyword evidence="2" id="KW-0732">Signal</keyword>
<dbReference type="Pfam" id="PF10988">
    <property type="entry name" value="DUF2807"/>
    <property type="match status" value="1"/>
</dbReference>
<dbReference type="RefSeq" id="WP_194105181.1">
    <property type="nucleotide sequence ID" value="NZ_JADFFM010000001.1"/>
</dbReference>
<evidence type="ECO:0000259" key="3">
    <source>
        <dbReference type="Pfam" id="PF10988"/>
    </source>
</evidence>
<evidence type="ECO:0000313" key="4">
    <source>
        <dbReference type="EMBL" id="MBE9665794.1"/>
    </source>
</evidence>
<organism evidence="4 5">
    <name type="scientific">Mucilaginibacter boryungensis</name>
    <dbReference type="NCBI Taxonomy" id="768480"/>
    <lineage>
        <taxon>Bacteria</taxon>
        <taxon>Pseudomonadati</taxon>
        <taxon>Bacteroidota</taxon>
        <taxon>Sphingobacteriia</taxon>
        <taxon>Sphingobacteriales</taxon>
        <taxon>Sphingobacteriaceae</taxon>
        <taxon>Mucilaginibacter</taxon>
    </lineage>
</organism>
<feature type="signal peptide" evidence="2">
    <location>
        <begin position="1"/>
        <end position="22"/>
    </location>
</feature>
<reference evidence="4 5" key="1">
    <citation type="submission" date="2020-10" db="EMBL/GenBank/DDBJ databases">
        <title>Mucilaginibacter mali sp. nov., isolated from rhizosphere soil of apple orchard.</title>
        <authorList>
            <person name="Lee J.-S."/>
            <person name="Kim H.S."/>
            <person name="Kim J.-S."/>
        </authorList>
    </citation>
    <scope>NUCLEOTIDE SEQUENCE [LARGE SCALE GENOMIC DNA]</scope>
    <source>
        <strain evidence="4 5">KCTC 23157</strain>
    </source>
</reference>
<gene>
    <name evidence="4" type="ORF">IRJ18_05430</name>
</gene>
<dbReference type="InterPro" id="IPR021255">
    <property type="entry name" value="DUF2807"/>
</dbReference>
<name>A0ABR9XFN2_9SPHI</name>
<feature type="domain" description="Putative auto-transporter adhesin head GIN" evidence="3">
    <location>
        <begin position="32"/>
        <end position="219"/>
    </location>
</feature>
<dbReference type="PANTHER" id="PTHR39200">
    <property type="entry name" value="HYPOTHETICAL EXPORTED PROTEIN"/>
    <property type="match status" value="1"/>
</dbReference>
<protein>
    <submittedName>
        <fullName evidence="4">DUF2807 domain-containing protein</fullName>
    </submittedName>
</protein>
<dbReference type="Gene3D" id="2.160.20.120">
    <property type="match status" value="1"/>
</dbReference>
<dbReference type="Proteomes" id="UP000632774">
    <property type="component" value="Unassembled WGS sequence"/>
</dbReference>
<keyword evidence="5" id="KW-1185">Reference proteome</keyword>
<evidence type="ECO:0000313" key="5">
    <source>
        <dbReference type="Proteomes" id="UP000632774"/>
    </source>
</evidence>
<feature type="region of interest" description="Disordered" evidence="1">
    <location>
        <begin position="214"/>
        <end position="235"/>
    </location>
</feature>
<evidence type="ECO:0000256" key="2">
    <source>
        <dbReference type="SAM" id="SignalP"/>
    </source>
</evidence>
<dbReference type="PANTHER" id="PTHR39200:SF1">
    <property type="entry name" value="AUTO-TRANSPORTER ADHESIN HEAD GIN DOMAIN-CONTAINING PROTEIN-RELATED"/>
    <property type="match status" value="1"/>
</dbReference>
<proteinExistence type="predicted"/>